<evidence type="ECO:0000313" key="14">
    <source>
        <dbReference type="EMBL" id="MBC2177214.1"/>
    </source>
</evidence>
<evidence type="ECO:0000313" key="17">
    <source>
        <dbReference type="EMBL" id="MBC2284171.1"/>
    </source>
</evidence>
<dbReference type="Proteomes" id="UP000574104">
    <property type="component" value="Unassembled WGS sequence"/>
</dbReference>
<evidence type="ECO:0000256" key="1">
    <source>
        <dbReference type="SAM" id="Phobius"/>
    </source>
</evidence>
<dbReference type="EMBL" id="JAAROL010000001">
    <property type="protein sequence ID" value="MBC1331314.1"/>
    <property type="molecule type" value="Genomic_DNA"/>
</dbReference>
<dbReference type="eggNOG" id="ENOG50340AA">
    <property type="taxonomic scope" value="Bacteria"/>
</dbReference>
<dbReference type="Proteomes" id="UP000543005">
    <property type="component" value="Unassembled WGS sequence"/>
</dbReference>
<dbReference type="AlphaFoldDB" id="A0A099W960"/>
<dbReference type="Proteomes" id="UP000546244">
    <property type="component" value="Unassembled WGS sequence"/>
</dbReference>
<dbReference type="EMBL" id="JNFA01000019">
    <property type="protein sequence ID" value="KGL41522.1"/>
    <property type="molecule type" value="Genomic_DNA"/>
</dbReference>
<comment type="caution">
    <text evidence="2">The sequence shown here is derived from an EMBL/GenBank/DDBJ whole genome shotgun (WGS) entry which is preliminary data.</text>
</comment>
<evidence type="ECO:0000313" key="4">
    <source>
        <dbReference type="EMBL" id="MBC1331314.1"/>
    </source>
</evidence>
<dbReference type="Proteomes" id="UP000585696">
    <property type="component" value="Unassembled WGS sequence"/>
</dbReference>
<dbReference type="Proteomes" id="UP000544413">
    <property type="component" value="Unassembled WGS sequence"/>
</dbReference>
<dbReference type="EMBL" id="JAARRW010000004">
    <property type="protein sequence ID" value="MBC1562599.1"/>
    <property type="molecule type" value="Genomic_DNA"/>
</dbReference>
<dbReference type="OrthoDB" id="2361792at2"/>
<evidence type="ECO:0000313" key="24">
    <source>
        <dbReference type="Proteomes" id="UP000533953"/>
    </source>
</evidence>
<sequence>MPKNERWKALVDVNILFILFGYLCLYVIYNFSWPESLLFIVAILMGGSGFLGFYLSIKGMQMKRKPMYQIFLLMASIIPAIIGVIYVIVYLIALF</sequence>
<dbReference type="EMBL" id="JAAROV010000001">
    <property type="protein sequence ID" value="MBC1316080.1"/>
    <property type="molecule type" value="Genomic_DNA"/>
</dbReference>
<dbReference type="EMBL" id="JAARYD010000005">
    <property type="protein sequence ID" value="MBC2177214.1"/>
    <property type="molecule type" value="Genomic_DNA"/>
</dbReference>
<evidence type="ECO:0000313" key="33">
    <source>
        <dbReference type="Proteomes" id="UP000548082"/>
    </source>
</evidence>
<keyword evidence="1" id="KW-0472">Membrane</keyword>
<gene>
    <name evidence="2" type="ORF">EP57_06695</name>
    <name evidence="4" type="ORF">HB759_05050</name>
    <name evidence="3" type="ORF">HB811_04770</name>
    <name evidence="5" type="ORF">HB836_08620</name>
    <name evidence="7" type="ORF">HB902_11005</name>
    <name evidence="8" type="ORF">HB904_02745</name>
    <name evidence="19" type="ORF">HBP98_08775</name>
    <name evidence="9" type="ORF">HCA46_01130</name>
    <name evidence="10" type="ORF">HCA52_06575</name>
    <name evidence="11" type="ORF">HCA55_06785</name>
    <name evidence="12" type="ORF">HCB06_08840</name>
    <name evidence="16" type="ORF">HCB25_06300</name>
    <name evidence="13" type="ORF">HCB26_05085</name>
    <name evidence="14" type="ORF">HCB27_11335</name>
    <name evidence="15" type="ORF">HCB35_11425</name>
    <name evidence="17" type="ORF">HCB69_07255</name>
    <name evidence="18" type="ORF">HCC36_12605</name>
    <name evidence="6" type="ORF">HCI99_09350</name>
</gene>
<keyword evidence="1" id="KW-0812">Transmembrane</keyword>
<evidence type="ECO:0000313" key="36">
    <source>
        <dbReference type="Proteomes" id="UP000574104"/>
    </source>
</evidence>
<evidence type="ECO:0000313" key="6">
    <source>
        <dbReference type="EMBL" id="MBC1492038.1"/>
    </source>
</evidence>
<evidence type="ECO:0000313" key="7">
    <source>
        <dbReference type="EMBL" id="MBC1562599.1"/>
    </source>
</evidence>
<reference evidence="21 22" key="2">
    <citation type="submission" date="2020-03" db="EMBL/GenBank/DDBJ databases">
        <title>Soil Listeria distribution.</title>
        <authorList>
            <person name="Liao J."/>
            <person name="Wiedmann M."/>
        </authorList>
    </citation>
    <scope>NUCLEOTIDE SEQUENCE [LARGE SCALE GENOMIC DNA]</scope>
    <source>
        <strain evidence="18 28">FSL L7-0051</strain>
        <strain evidence="17 37">FSL L7-0054</strain>
        <strain evidence="15 35">FSL L7-0149</strain>
        <strain evidence="16 34">FSL L7-0153</strain>
        <strain evidence="13 21">FSL L7-0245</strain>
        <strain evidence="14 26">FSL L7-0259</strain>
        <strain evidence="12 22">FSL L7-0360</strain>
        <strain evidence="10 25">FSL L7-0978</strain>
        <strain evidence="11 33">FSL L7-0990</strain>
        <strain evidence="9 32">FSL L7-1017</strain>
        <strain evidence="8 36">FSL L7-1299</strain>
        <strain evidence="7 27">FSL L7-1387</strain>
        <strain evidence="6 24">FSL L7-1547</strain>
        <strain evidence="5 30">FSL L7-1658</strain>
        <strain evidence="3 29">FSL L7-1816</strain>
        <strain evidence="4 23">FSL L7-1833</strain>
        <strain evidence="19 31">FSL L7-1850</strain>
    </source>
</reference>
<dbReference type="RefSeq" id="WP_036085331.1">
    <property type="nucleotide sequence ID" value="NZ_CBCSHQ010000014.1"/>
</dbReference>
<dbReference type="EMBL" id="JAASTX010000010">
    <property type="protein sequence ID" value="MBC1492038.1"/>
    <property type="molecule type" value="Genomic_DNA"/>
</dbReference>
<dbReference type="Proteomes" id="UP000541735">
    <property type="component" value="Unassembled WGS sequence"/>
</dbReference>
<dbReference type="Proteomes" id="UP000533953">
    <property type="component" value="Unassembled WGS sequence"/>
</dbReference>
<evidence type="ECO:0000313" key="12">
    <source>
        <dbReference type="EMBL" id="MBC2116713.1"/>
    </source>
</evidence>
<reference evidence="2 20" key="1">
    <citation type="submission" date="2014-05" db="EMBL/GenBank/DDBJ databases">
        <title>Novel Listeriaceae from food processing environments.</title>
        <authorList>
            <person name="den Bakker H.C."/>
        </authorList>
    </citation>
    <scope>NUCLEOTIDE SEQUENCE [LARGE SCALE GENOMIC DNA]</scope>
    <source>
        <strain evidence="2 20">FSL A5-0281</strain>
    </source>
</reference>
<protein>
    <submittedName>
        <fullName evidence="2">Uncharacterized protein</fullName>
    </submittedName>
</protein>
<evidence type="ECO:0000313" key="21">
    <source>
        <dbReference type="Proteomes" id="UP000519573"/>
    </source>
</evidence>
<dbReference type="EMBL" id="JAARMV010000002">
    <property type="protein sequence ID" value="MBC2372090.1"/>
    <property type="molecule type" value="Genomic_DNA"/>
</dbReference>
<dbReference type="Proteomes" id="UP000519573">
    <property type="component" value="Unassembled WGS sequence"/>
</dbReference>
<dbReference type="Proteomes" id="UP000547643">
    <property type="component" value="Unassembled WGS sequence"/>
</dbReference>
<dbReference type="Proteomes" id="UP000029844">
    <property type="component" value="Unassembled WGS sequence"/>
</dbReference>
<evidence type="ECO:0000313" key="35">
    <source>
        <dbReference type="Proteomes" id="UP000553016"/>
    </source>
</evidence>
<dbReference type="EMBL" id="JAARPT010000004">
    <property type="protein sequence ID" value="MBC1401666.1"/>
    <property type="molecule type" value="Genomic_DNA"/>
</dbReference>
<dbReference type="Proteomes" id="UP000548082">
    <property type="component" value="Unassembled WGS sequence"/>
</dbReference>
<feature type="transmembrane region" description="Helical" evidence="1">
    <location>
        <begin position="69"/>
        <end position="93"/>
    </location>
</feature>
<evidence type="ECO:0000313" key="2">
    <source>
        <dbReference type="EMBL" id="KGL41522.1"/>
    </source>
</evidence>
<dbReference type="EMBL" id="JAARZA010000004">
    <property type="protein sequence ID" value="MBC2241075.1"/>
    <property type="molecule type" value="Genomic_DNA"/>
</dbReference>
<evidence type="ECO:0000313" key="29">
    <source>
        <dbReference type="Proteomes" id="UP000543379"/>
    </source>
</evidence>
<dbReference type="Proteomes" id="UP000550367">
    <property type="component" value="Unassembled WGS sequence"/>
</dbReference>
<dbReference type="EMBL" id="JAARYH010000002">
    <property type="protein sequence ID" value="MBC2165937.1"/>
    <property type="molecule type" value="Genomic_DNA"/>
</dbReference>
<evidence type="ECO:0000313" key="19">
    <source>
        <dbReference type="EMBL" id="MBC2372090.1"/>
    </source>
</evidence>
<evidence type="ECO:0000313" key="34">
    <source>
        <dbReference type="Proteomes" id="UP000550367"/>
    </source>
</evidence>
<evidence type="ECO:0000313" key="32">
    <source>
        <dbReference type="Proteomes" id="UP000547643"/>
    </source>
</evidence>
<evidence type="ECO:0000313" key="30">
    <source>
        <dbReference type="Proteomes" id="UP000544413"/>
    </source>
</evidence>
<evidence type="ECO:0000313" key="5">
    <source>
        <dbReference type="EMBL" id="MBC1401666.1"/>
    </source>
</evidence>
<feature type="transmembrane region" description="Helical" evidence="1">
    <location>
        <begin position="37"/>
        <end position="57"/>
    </location>
</feature>
<dbReference type="GeneID" id="58717064"/>
<evidence type="ECO:0000313" key="31">
    <source>
        <dbReference type="Proteomes" id="UP000546244"/>
    </source>
</evidence>
<keyword evidence="20" id="KW-1185">Reference proteome</keyword>
<evidence type="ECO:0000313" key="20">
    <source>
        <dbReference type="Proteomes" id="UP000029844"/>
    </source>
</evidence>
<evidence type="ECO:0000313" key="10">
    <source>
        <dbReference type="EMBL" id="MBC1793077.1"/>
    </source>
</evidence>
<evidence type="ECO:0000313" key="13">
    <source>
        <dbReference type="EMBL" id="MBC2165937.1"/>
    </source>
</evidence>
<evidence type="ECO:0000313" key="11">
    <source>
        <dbReference type="EMBL" id="MBC1796424.1"/>
    </source>
</evidence>
<dbReference type="EMBL" id="JAARSH010000002">
    <property type="protein sequence ID" value="MBC1615087.1"/>
    <property type="molecule type" value="Genomic_DNA"/>
</dbReference>
<evidence type="ECO:0000313" key="28">
    <source>
        <dbReference type="Proteomes" id="UP000543005"/>
    </source>
</evidence>
<dbReference type="EMBL" id="JAARYY010000003">
    <property type="protein sequence ID" value="MBC2243675.1"/>
    <property type="molecule type" value="Genomic_DNA"/>
</dbReference>
<organism evidence="2 20">
    <name type="scientific">Listeria booriae</name>
    <dbReference type="NCBI Taxonomy" id="1552123"/>
    <lineage>
        <taxon>Bacteria</taxon>
        <taxon>Bacillati</taxon>
        <taxon>Bacillota</taxon>
        <taxon>Bacilli</taxon>
        <taxon>Bacillales</taxon>
        <taxon>Listeriaceae</taxon>
        <taxon>Listeria</taxon>
    </lineage>
</organism>
<dbReference type="EMBL" id="JAARVD010000003">
    <property type="protein sequence ID" value="MBC1796424.1"/>
    <property type="molecule type" value="Genomic_DNA"/>
</dbReference>
<evidence type="ECO:0000313" key="25">
    <source>
        <dbReference type="Proteomes" id="UP000539064"/>
    </source>
</evidence>
<evidence type="ECO:0000313" key="23">
    <source>
        <dbReference type="Proteomes" id="UP000532866"/>
    </source>
</evidence>
<name>A0A099W960_9LIST</name>
<keyword evidence="1" id="KW-1133">Transmembrane helix</keyword>
<evidence type="ECO:0000313" key="15">
    <source>
        <dbReference type="EMBL" id="MBC2241075.1"/>
    </source>
</evidence>
<evidence type="ECO:0000313" key="3">
    <source>
        <dbReference type="EMBL" id="MBC1316080.1"/>
    </source>
</evidence>
<dbReference type="EMBL" id="JAARVG010000005">
    <property type="protein sequence ID" value="MBC1793077.1"/>
    <property type="molecule type" value="Genomic_DNA"/>
</dbReference>
<dbReference type="Proteomes" id="UP000553016">
    <property type="component" value="Unassembled WGS sequence"/>
</dbReference>
<proteinExistence type="predicted"/>
<dbReference type="Proteomes" id="UP000529446">
    <property type="component" value="Unassembled WGS sequence"/>
</dbReference>
<evidence type="ECO:0000313" key="26">
    <source>
        <dbReference type="Proteomes" id="UP000541735"/>
    </source>
</evidence>
<dbReference type="Proteomes" id="UP000539064">
    <property type="component" value="Unassembled WGS sequence"/>
</dbReference>
<dbReference type="EMBL" id="JAARZT010000024">
    <property type="protein sequence ID" value="MBC2294074.1"/>
    <property type="molecule type" value="Genomic_DNA"/>
</dbReference>
<feature type="transmembrane region" description="Helical" evidence="1">
    <location>
        <begin position="9"/>
        <end position="31"/>
    </location>
</feature>
<dbReference type="Proteomes" id="UP000532866">
    <property type="component" value="Unassembled WGS sequence"/>
</dbReference>
<evidence type="ECO:0000313" key="8">
    <source>
        <dbReference type="EMBL" id="MBC1615087.1"/>
    </source>
</evidence>
<evidence type="ECO:0000313" key="27">
    <source>
        <dbReference type="Proteomes" id="UP000541955"/>
    </source>
</evidence>
<evidence type="ECO:0000313" key="18">
    <source>
        <dbReference type="EMBL" id="MBC2294074.1"/>
    </source>
</evidence>
<evidence type="ECO:0000313" key="9">
    <source>
        <dbReference type="EMBL" id="MBC1777423.1"/>
    </source>
</evidence>
<dbReference type="Proteomes" id="UP000543379">
    <property type="component" value="Unassembled WGS sequence"/>
</dbReference>
<evidence type="ECO:0000313" key="16">
    <source>
        <dbReference type="EMBL" id="MBC2243675.1"/>
    </source>
</evidence>
<dbReference type="EMBL" id="JAARUV010000001">
    <property type="protein sequence ID" value="MBC1777423.1"/>
    <property type="molecule type" value="Genomic_DNA"/>
</dbReference>
<dbReference type="EMBL" id="JAARXI010000004">
    <property type="protein sequence ID" value="MBC2116713.1"/>
    <property type="molecule type" value="Genomic_DNA"/>
</dbReference>
<evidence type="ECO:0000313" key="22">
    <source>
        <dbReference type="Proteomes" id="UP000529446"/>
    </source>
</evidence>
<evidence type="ECO:0000313" key="37">
    <source>
        <dbReference type="Proteomes" id="UP000585696"/>
    </source>
</evidence>
<accession>A0A099W960</accession>
<dbReference type="EMBL" id="JAARZS010000015">
    <property type="protein sequence ID" value="MBC2284171.1"/>
    <property type="molecule type" value="Genomic_DNA"/>
</dbReference>
<dbReference type="Proteomes" id="UP000541955">
    <property type="component" value="Unassembled WGS sequence"/>
</dbReference>